<dbReference type="InterPro" id="IPR000456">
    <property type="entry name" value="Ribosomal_bL17"/>
</dbReference>
<dbReference type="Gene3D" id="3.90.1030.10">
    <property type="entry name" value="Ribosomal protein L17"/>
    <property type="match status" value="1"/>
</dbReference>
<organism evidence="6">
    <name type="scientific">Mesocestoides corti</name>
    <name type="common">Flatworm</name>
    <dbReference type="NCBI Taxonomy" id="53468"/>
    <lineage>
        <taxon>Eukaryota</taxon>
        <taxon>Metazoa</taxon>
        <taxon>Spiralia</taxon>
        <taxon>Lophotrochozoa</taxon>
        <taxon>Platyhelminthes</taxon>
        <taxon>Cestoda</taxon>
        <taxon>Eucestoda</taxon>
        <taxon>Cyclophyllidea</taxon>
        <taxon>Mesocestoididae</taxon>
        <taxon>Mesocestoides</taxon>
    </lineage>
</organism>
<keyword evidence="2" id="KW-0689">Ribosomal protein</keyword>
<reference evidence="6" key="1">
    <citation type="submission" date="2019-11" db="UniProtKB">
        <authorList>
            <consortium name="WormBaseParasite"/>
        </authorList>
    </citation>
    <scope>IDENTIFICATION</scope>
</reference>
<evidence type="ECO:0000256" key="3">
    <source>
        <dbReference type="ARBA" id="ARBA00023274"/>
    </source>
</evidence>
<comment type="similarity">
    <text evidence="1">Belongs to the bacterial ribosomal protein bL17 family.</text>
</comment>
<dbReference type="PANTHER" id="PTHR14413:SF16">
    <property type="entry name" value="LARGE RIBOSOMAL SUBUNIT PROTEIN BL17M"/>
    <property type="match status" value="1"/>
</dbReference>
<dbReference type="GO" id="GO:0006412">
    <property type="term" value="P:translation"/>
    <property type="evidence" value="ECO:0007669"/>
    <property type="project" value="InterPro"/>
</dbReference>
<dbReference type="WBParaSite" id="MCU_005932-RA">
    <property type="protein sequence ID" value="MCU_005932-RA"/>
    <property type="gene ID" value="MCU_005932"/>
</dbReference>
<dbReference type="GO" id="GO:0005762">
    <property type="term" value="C:mitochondrial large ribosomal subunit"/>
    <property type="evidence" value="ECO:0007669"/>
    <property type="project" value="TreeGrafter"/>
</dbReference>
<dbReference type="AlphaFoldDB" id="A0A5K3F709"/>
<evidence type="ECO:0000256" key="1">
    <source>
        <dbReference type="ARBA" id="ARBA00008777"/>
    </source>
</evidence>
<name>A0A5K3F709_MESCO</name>
<accession>A0A5K3F709</accession>
<dbReference type="PANTHER" id="PTHR14413">
    <property type="entry name" value="RIBOSOMAL PROTEIN L17"/>
    <property type="match status" value="1"/>
</dbReference>
<dbReference type="SUPFAM" id="SSF64263">
    <property type="entry name" value="Prokaryotic ribosomal protein L17"/>
    <property type="match status" value="1"/>
</dbReference>
<sequence length="204" mass="23464">MHVPRLSQKLRRGEGVGGGPMGRISWLRRCVSSLMDEERIELPWPTATETRQYAERLIQEAVRTELLTGDLSQALSLDELLQPPWNEYPELAALLELSAFWLQKPELVLKLLKVLVPRYRFYNRSYTRIYRLQRPPHPNPHAFIADGFGVLELRGNPWPLIGKPHLPKRAADQAGPLSTEPYKDKYFINVLVTAAREASRNCKK</sequence>
<dbReference type="GO" id="GO:0003735">
    <property type="term" value="F:structural constituent of ribosome"/>
    <property type="evidence" value="ECO:0007669"/>
    <property type="project" value="InterPro"/>
</dbReference>
<evidence type="ECO:0000256" key="2">
    <source>
        <dbReference type="ARBA" id="ARBA00022980"/>
    </source>
</evidence>
<proteinExistence type="inferred from homology"/>
<evidence type="ECO:0000256" key="5">
    <source>
        <dbReference type="ARBA" id="ARBA00035413"/>
    </source>
</evidence>
<evidence type="ECO:0000256" key="4">
    <source>
        <dbReference type="ARBA" id="ARBA00035290"/>
    </source>
</evidence>
<dbReference type="Pfam" id="PF01196">
    <property type="entry name" value="Ribosomal_L17"/>
    <property type="match status" value="1"/>
</dbReference>
<evidence type="ECO:0000313" key="6">
    <source>
        <dbReference type="WBParaSite" id="MCU_005932-RA"/>
    </source>
</evidence>
<protein>
    <recommendedName>
        <fullName evidence="4">Large ribosomal subunit protein bL17m</fullName>
    </recommendedName>
    <alternativeName>
        <fullName evidence="5">39S ribosomal protein L17, mitochondrial</fullName>
    </alternativeName>
</protein>
<dbReference type="InterPro" id="IPR036373">
    <property type="entry name" value="Ribosomal_bL17_sf"/>
</dbReference>
<keyword evidence="3" id="KW-0687">Ribonucleoprotein</keyword>